<keyword evidence="6" id="KW-1185">Reference proteome</keyword>
<accession>A0ABT7UDH2</accession>
<evidence type="ECO:0000256" key="2">
    <source>
        <dbReference type="ARBA" id="ARBA00023125"/>
    </source>
</evidence>
<dbReference type="PANTHER" id="PTHR38445:SF9">
    <property type="entry name" value="HTH-TYPE TRANSCRIPTIONAL REPRESSOR YTRA"/>
    <property type="match status" value="1"/>
</dbReference>
<evidence type="ECO:0000256" key="3">
    <source>
        <dbReference type="ARBA" id="ARBA00023163"/>
    </source>
</evidence>
<dbReference type="CDD" id="cd07377">
    <property type="entry name" value="WHTH_GntR"/>
    <property type="match status" value="1"/>
</dbReference>
<keyword evidence="1" id="KW-0805">Transcription regulation</keyword>
<organism evidence="5 6">
    <name type="scientific">Amedibacillus dolichus</name>
    <dbReference type="NCBI Taxonomy" id="31971"/>
    <lineage>
        <taxon>Bacteria</taxon>
        <taxon>Bacillati</taxon>
        <taxon>Bacillota</taxon>
        <taxon>Erysipelotrichia</taxon>
        <taxon>Erysipelotrichales</taxon>
        <taxon>Erysipelotrichaceae</taxon>
        <taxon>Amedibacillus</taxon>
    </lineage>
</organism>
<reference evidence="5 6" key="3">
    <citation type="submission" date="2023-06" db="EMBL/GenBank/DDBJ databases">
        <authorList>
            <person name="Zeman M."/>
            <person name="Kubasova T."/>
            <person name="Jahodarova E."/>
            <person name="Nykrynova M."/>
            <person name="Rychlik I."/>
        </authorList>
    </citation>
    <scope>NUCLEOTIDE SEQUENCE [LARGE SCALE GENOMIC DNA]</scope>
    <source>
        <strain evidence="5 6">ET39</strain>
    </source>
</reference>
<dbReference type="SMART" id="SM00345">
    <property type="entry name" value="HTH_GNTR"/>
    <property type="match status" value="1"/>
</dbReference>
<dbReference type="SUPFAM" id="SSF46785">
    <property type="entry name" value="Winged helix' DNA-binding domain"/>
    <property type="match status" value="1"/>
</dbReference>
<gene>
    <name evidence="5" type="ORF">QUV96_08340</name>
</gene>
<dbReference type="Gene3D" id="1.10.10.10">
    <property type="entry name" value="Winged helix-like DNA-binding domain superfamily/Winged helix DNA-binding domain"/>
    <property type="match status" value="1"/>
</dbReference>
<keyword evidence="3" id="KW-0804">Transcription</keyword>
<dbReference type="Proteomes" id="UP001529340">
    <property type="component" value="Unassembled WGS sequence"/>
</dbReference>
<dbReference type="PANTHER" id="PTHR38445">
    <property type="entry name" value="HTH-TYPE TRANSCRIPTIONAL REPRESSOR YTRA"/>
    <property type="match status" value="1"/>
</dbReference>
<evidence type="ECO:0000313" key="6">
    <source>
        <dbReference type="Proteomes" id="UP001529340"/>
    </source>
</evidence>
<evidence type="ECO:0000256" key="1">
    <source>
        <dbReference type="ARBA" id="ARBA00023015"/>
    </source>
</evidence>
<dbReference type="InterPro" id="IPR036388">
    <property type="entry name" value="WH-like_DNA-bd_sf"/>
</dbReference>
<reference evidence="5 6" key="2">
    <citation type="submission" date="2023-06" db="EMBL/GenBank/DDBJ databases">
        <title>Identification and characterization of horizontal gene transfer across gut microbiota members of farm animals based on homology search.</title>
        <authorList>
            <person name="Schwarzerova J."/>
            <person name="Nykrynova M."/>
            <person name="Jureckova K."/>
            <person name="Cejkova D."/>
            <person name="Rychlik I."/>
        </authorList>
    </citation>
    <scope>NUCLEOTIDE SEQUENCE [LARGE SCALE GENOMIC DNA]</scope>
    <source>
        <strain evidence="5 6">ET39</strain>
    </source>
</reference>
<dbReference type="PROSITE" id="PS50949">
    <property type="entry name" value="HTH_GNTR"/>
    <property type="match status" value="1"/>
</dbReference>
<sequence length="124" mass="14435">MFEIKTQSRIPIFEQLKGQILEYITAGILQEDEQLPSVRALASQLGINPNTVAKAYHKLEEKQIIYKIPGKGCYITTKHIDVLIREEKLTQFDSCVKELKRCHVDQKELTRRVERIYGEEEPYA</sequence>
<protein>
    <submittedName>
        <fullName evidence="5">GntR family transcriptional regulator</fullName>
    </submittedName>
</protein>
<dbReference type="InterPro" id="IPR036390">
    <property type="entry name" value="WH_DNA-bd_sf"/>
</dbReference>
<keyword evidence="2" id="KW-0238">DNA-binding</keyword>
<name>A0ABT7UDH2_9FIRM</name>
<dbReference type="RefSeq" id="WP_289608089.1">
    <property type="nucleotide sequence ID" value="NZ_JAUDCG010000037.1"/>
</dbReference>
<evidence type="ECO:0000259" key="4">
    <source>
        <dbReference type="PROSITE" id="PS50949"/>
    </source>
</evidence>
<dbReference type="InterPro" id="IPR000524">
    <property type="entry name" value="Tscrpt_reg_HTH_GntR"/>
</dbReference>
<reference evidence="6" key="1">
    <citation type="submission" date="2023-06" db="EMBL/GenBank/DDBJ databases">
        <title>Identification and characterization of horizontal gene transfer across gut microbiota members of farm animals based on homology search.</title>
        <authorList>
            <person name="Zeman M."/>
            <person name="Kubasova T."/>
            <person name="Jahodarova E."/>
            <person name="Nykrynova M."/>
            <person name="Rychlik I."/>
        </authorList>
    </citation>
    <scope>NUCLEOTIDE SEQUENCE [LARGE SCALE GENOMIC DNA]</scope>
    <source>
        <strain evidence="6">ET39</strain>
    </source>
</reference>
<dbReference type="EMBL" id="JAUDCG010000037">
    <property type="protein sequence ID" value="MDM8157644.1"/>
    <property type="molecule type" value="Genomic_DNA"/>
</dbReference>
<evidence type="ECO:0000313" key="5">
    <source>
        <dbReference type="EMBL" id="MDM8157644.1"/>
    </source>
</evidence>
<feature type="domain" description="HTH gntR-type" evidence="4">
    <location>
        <begin position="10"/>
        <end position="78"/>
    </location>
</feature>
<comment type="caution">
    <text evidence="5">The sequence shown here is derived from an EMBL/GenBank/DDBJ whole genome shotgun (WGS) entry which is preliminary data.</text>
</comment>
<proteinExistence type="predicted"/>
<dbReference type="Pfam" id="PF00392">
    <property type="entry name" value="GntR"/>
    <property type="match status" value="1"/>
</dbReference>